<evidence type="ECO:0000259" key="1">
    <source>
        <dbReference type="Pfam" id="PF08242"/>
    </source>
</evidence>
<keyword evidence="3" id="KW-1185">Reference proteome</keyword>
<dbReference type="GO" id="GO:0008168">
    <property type="term" value="F:methyltransferase activity"/>
    <property type="evidence" value="ECO:0007669"/>
    <property type="project" value="UniProtKB-KW"/>
</dbReference>
<protein>
    <submittedName>
        <fullName evidence="2">Methyltransferase domain-containing protein</fullName>
    </submittedName>
</protein>
<proteinExistence type="predicted"/>
<reference evidence="2 3" key="1">
    <citation type="submission" date="2016-12" db="EMBL/GenBank/DDBJ databases">
        <authorList>
            <person name="Song W.-J."/>
            <person name="Kurnit D.M."/>
        </authorList>
    </citation>
    <scope>NUCLEOTIDE SEQUENCE [LARGE SCALE GENOMIC DNA]</scope>
    <source>
        <strain evidence="2 3">175</strain>
    </source>
</reference>
<gene>
    <name evidence="2" type="ORF">SAMN02949497_0908</name>
</gene>
<evidence type="ECO:0000313" key="3">
    <source>
        <dbReference type="Proteomes" id="UP000192923"/>
    </source>
</evidence>
<dbReference type="GO" id="GO:0032259">
    <property type="term" value="P:methylation"/>
    <property type="evidence" value="ECO:0007669"/>
    <property type="project" value="UniProtKB-KW"/>
</dbReference>
<organism evidence="2 3">
    <name type="scientific">Methylomagnum ishizawai</name>
    <dbReference type="NCBI Taxonomy" id="1760988"/>
    <lineage>
        <taxon>Bacteria</taxon>
        <taxon>Pseudomonadati</taxon>
        <taxon>Pseudomonadota</taxon>
        <taxon>Gammaproteobacteria</taxon>
        <taxon>Methylococcales</taxon>
        <taxon>Methylococcaceae</taxon>
        <taxon>Methylomagnum</taxon>
    </lineage>
</organism>
<dbReference type="Pfam" id="PF08242">
    <property type="entry name" value="Methyltransf_12"/>
    <property type="match status" value="1"/>
</dbReference>
<evidence type="ECO:0000313" key="2">
    <source>
        <dbReference type="EMBL" id="SMF93621.1"/>
    </source>
</evidence>
<sequence length="303" mass="33942">MSISFRDYPDIKSALDERSLNPQVRTAFQHALRGREWLSCLDLGAGAGASLWRLLNADLKADLAITAVDPDRDLLELALRRLAVLLRARDFEVATPGPDHIQARRGGRSISIEFVAAGPEDFNRQEPTRQFDVVVAHHVTDLLPTQAMADRIASWLKPQGVFYAALNYDTGTTVFPAYRDADLEQRILATYDSAMETRRMRDQPAEAAKPGGWLHGALLESQLDILAQGASDWNLTPLRRAYRDQDDLCLDAVLAHIRDEADRSGGIGPRALDAWHRDRRQEIDRRRLGLIVHQVDVLARRGA</sequence>
<dbReference type="CDD" id="cd02440">
    <property type="entry name" value="AdoMet_MTases"/>
    <property type="match status" value="1"/>
</dbReference>
<accession>A0A1Y6CT79</accession>
<keyword evidence="2" id="KW-0808">Transferase</keyword>
<dbReference type="EMBL" id="FXAM01000001">
    <property type="protein sequence ID" value="SMF93621.1"/>
    <property type="molecule type" value="Genomic_DNA"/>
</dbReference>
<dbReference type="InterPro" id="IPR029063">
    <property type="entry name" value="SAM-dependent_MTases_sf"/>
</dbReference>
<name>A0A1Y6CT79_9GAMM</name>
<keyword evidence="2" id="KW-0489">Methyltransferase</keyword>
<dbReference type="InterPro" id="IPR013217">
    <property type="entry name" value="Methyltransf_12"/>
</dbReference>
<dbReference type="AlphaFoldDB" id="A0A1Y6CT79"/>
<dbReference type="RefSeq" id="WP_176225093.1">
    <property type="nucleotide sequence ID" value="NZ_FXAM01000001.1"/>
</dbReference>
<dbReference type="Proteomes" id="UP000192923">
    <property type="component" value="Unassembled WGS sequence"/>
</dbReference>
<feature type="domain" description="Methyltransferase type 12" evidence="1">
    <location>
        <begin position="41"/>
        <end position="162"/>
    </location>
</feature>
<dbReference type="SUPFAM" id="SSF53335">
    <property type="entry name" value="S-adenosyl-L-methionine-dependent methyltransferases"/>
    <property type="match status" value="1"/>
</dbReference>
<dbReference type="STRING" id="1760988.SAMN02949497_0908"/>
<dbReference type="Gene3D" id="3.40.50.150">
    <property type="entry name" value="Vaccinia Virus protein VP39"/>
    <property type="match status" value="1"/>
</dbReference>